<gene>
    <name evidence="7" type="ORF">GcM1_216024</name>
</gene>
<comment type="caution">
    <text evidence="7">The sequence shown here is derived from an EMBL/GenBank/DDBJ whole genome shotgun (WGS) entry which is preliminary data.</text>
</comment>
<reference evidence="7 8" key="1">
    <citation type="journal article" date="2018" name="BMC Genomics">
        <title>Comparative genome analyses reveal sequence features reflecting distinct modes of host-adaptation between dicot and monocot powdery mildew.</title>
        <authorList>
            <person name="Wu Y."/>
            <person name="Ma X."/>
            <person name="Pan Z."/>
            <person name="Kale S.D."/>
            <person name="Song Y."/>
            <person name="King H."/>
            <person name="Zhang Q."/>
            <person name="Presley C."/>
            <person name="Deng X."/>
            <person name="Wei C.I."/>
            <person name="Xiao S."/>
        </authorList>
    </citation>
    <scope>NUCLEOTIDE SEQUENCE [LARGE SCALE GENOMIC DNA]</scope>
    <source>
        <strain evidence="7">UMSG1</strain>
    </source>
</reference>
<dbReference type="EMBL" id="MCBS01021660">
    <property type="protein sequence ID" value="RKF77804.1"/>
    <property type="molecule type" value="Genomic_DNA"/>
</dbReference>
<name>A0A420ITF3_9PEZI</name>
<feature type="disulfide bond" evidence="3">
    <location>
        <begin position="148"/>
        <end position="153"/>
    </location>
</feature>
<dbReference type="SUPFAM" id="SSF50630">
    <property type="entry name" value="Acid proteases"/>
    <property type="match status" value="1"/>
</dbReference>
<feature type="domain" description="Peptidase A1" evidence="6">
    <location>
        <begin position="117"/>
        <end position="420"/>
    </location>
</feature>
<accession>A0A420ITF3</accession>
<evidence type="ECO:0000313" key="8">
    <source>
        <dbReference type="Proteomes" id="UP000285326"/>
    </source>
</evidence>
<dbReference type="InterPro" id="IPR034164">
    <property type="entry name" value="Pepsin-like_dom"/>
</dbReference>
<evidence type="ECO:0000259" key="6">
    <source>
        <dbReference type="PROSITE" id="PS51767"/>
    </source>
</evidence>
<feature type="region of interest" description="Disordered" evidence="4">
    <location>
        <begin position="452"/>
        <end position="475"/>
    </location>
</feature>
<feature type="active site" evidence="2">
    <location>
        <position position="314"/>
    </location>
</feature>
<dbReference type="GO" id="GO:0004190">
    <property type="term" value="F:aspartic-type endopeptidase activity"/>
    <property type="evidence" value="ECO:0007669"/>
    <property type="project" value="InterPro"/>
</dbReference>
<evidence type="ECO:0000256" key="3">
    <source>
        <dbReference type="PIRSR" id="PIRSR601461-2"/>
    </source>
</evidence>
<comment type="similarity">
    <text evidence="1">Belongs to the peptidase A1 family.</text>
</comment>
<dbReference type="GO" id="GO:0006508">
    <property type="term" value="P:proteolysis"/>
    <property type="evidence" value="ECO:0007669"/>
    <property type="project" value="InterPro"/>
</dbReference>
<proteinExistence type="inferred from homology"/>
<sequence length="497" mass="53243">MRLTTILHFLPSYVLASGTLCSNIGTCAESKDATIVDTSQVVNYLSVGPTIKLVQRSRKENHARFSSEIQAIQDTLDIYGSSKISQISHVSRSIIPPFPPNTPLSAGIFQDGNDFSYFAEVYLGSEKSKMYMLLDTGASLSWVMGEDCTNPICKSRNTFGAQNSSTFEASDVKFSINYGSGSCSGTMARDTISFAGLSFKMPLGIASEVSREFGSFEMYGILGLAMTGSNPSNFLNSVIASKTLKSNLFGISLSRDKDGNNTGVINFGTPDTSRLSGEIKYYPLVGDNGAWEIELASAGFGSVQFPISQKVLLDTGTSYIFAPLELSIKMHELIVGAKTTNGGANWHVPCGTTVDMVFKLGSDLYTIPSTMWIGPPTSDGLCLSTLCGTDLDDGFWVLGDIFLKNYYTIFDIDNRRIGIANVHIPTLSSISSSSSRGENSNPQVTPAMITLNSTSSTSTPEKTPNASDRAGSSGRRSSIGLLPLSIALTMSFGLSFC</sequence>
<organism evidence="7 8">
    <name type="scientific">Golovinomyces cichoracearum</name>
    <dbReference type="NCBI Taxonomy" id="62708"/>
    <lineage>
        <taxon>Eukaryota</taxon>
        <taxon>Fungi</taxon>
        <taxon>Dikarya</taxon>
        <taxon>Ascomycota</taxon>
        <taxon>Pezizomycotina</taxon>
        <taxon>Leotiomycetes</taxon>
        <taxon>Erysiphales</taxon>
        <taxon>Erysiphaceae</taxon>
        <taxon>Golovinomyces</taxon>
    </lineage>
</organism>
<dbReference type="Proteomes" id="UP000285326">
    <property type="component" value="Unassembled WGS sequence"/>
</dbReference>
<dbReference type="Gene3D" id="2.40.70.10">
    <property type="entry name" value="Acid Proteases"/>
    <property type="match status" value="2"/>
</dbReference>
<dbReference type="PROSITE" id="PS51767">
    <property type="entry name" value="PEPTIDASE_A1"/>
    <property type="match status" value="1"/>
</dbReference>
<dbReference type="PANTHER" id="PTHR47966:SF75">
    <property type="entry name" value="ENDOPEPTIDASE (CTSD), PUTATIVE (AFU_ORTHOLOGUE AFUA_4G07040)-RELATED"/>
    <property type="match status" value="1"/>
</dbReference>
<dbReference type="InterPro" id="IPR001461">
    <property type="entry name" value="Aspartic_peptidase_A1"/>
</dbReference>
<keyword evidence="5" id="KW-0732">Signal</keyword>
<dbReference type="AlphaFoldDB" id="A0A420ITF3"/>
<evidence type="ECO:0000256" key="5">
    <source>
        <dbReference type="SAM" id="SignalP"/>
    </source>
</evidence>
<keyword evidence="3" id="KW-1015">Disulfide bond</keyword>
<dbReference type="InterPro" id="IPR033121">
    <property type="entry name" value="PEPTIDASE_A1"/>
</dbReference>
<dbReference type="PRINTS" id="PR00792">
    <property type="entry name" value="PEPSIN"/>
</dbReference>
<evidence type="ECO:0000256" key="2">
    <source>
        <dbReference type="PIRSR" id="PIRSR601461-1"/>
    </source>
</evidence>
<protein>
    <submittedName>
        <fullName evidence="7">Aspartic-type endopeptidase ctsD</fullName>
    </submittedName>
</protein>
<evidence type="ECO:0000313" key="7">
    <source>
        <dbReference type="EMBL" id="RKF77804.1"/>
    </source>
</evidence>
<feature type="signal peptide" evidence="5">
    <location>
        <begin position="1"/>
        <end position="16"/>
    </location>
</feature>
<feature type="chain" id="PRO_5019306666" evidence="5">
    <location>
        <begin position="17"/>
        <end position="497"/>
    </location>
</feature>
<dbReference type="PANTHER" id="PTHR47966">
    <property type="entry name" value="BETA-SITE APP-CLEAVING ENZYME, ISOFORM A-RELATED"/>
    <property type="match status" value="1"/>
</dbReference>
<dbReference type="CDD" id="cd05471">
    <property type="entry name" value="pepsin_like"/>
    <property type="match status" value="1"/>
</dbReference>
<dbReference type="InterPro" id="IPR021109">
    <property type="entry name" value="Peptidase_aspartic_dom_sf"/>
</dbReference>
<evidence type="ECO:0000256" key="1">
    <source>
        <dbReference type="ARBA" id="ARBA00007447"/>
    </source>
</evidence>
<feature type="active site" evidence="2">
    <location>
        <position position="135"/>
    </location>
</feature>
<dbReference type="Pfam" id="PF00026">
    <property type="entry name" value="Asp"/>
    <property type="match status" value="1"/>
</dbReference>
<evidence type="ECO:0000256" key="4">
    <source>
        <dbReference type="SAM" id="MobiDB-lite"/>
    </source>
</evidence>